<keyword evidence="2" id="KW-1003">Cell membrane</keyword>
<evidence type="ECO:0000313" key="8">
    <source>
        <dbReference type="EMBL" id="BDI28783.1"/>
    </source>
</evidence>
<dbReference type="Pfam" id="PF00795">
    <property type="entry name" value="CN_hydrolase"/>
    <property type="match status" value="1"/>
</dbReference>
<name>A0A402CTX4_9BACT</name>
<evidence type="ECO:0000256" key="6">
    <source>
        <dbReference type="ARBA" id="ARBA00023136"/>
    </source>
</evidence>
<dbReference type="RefSeq" id="WP_119320843.1">
    <property type="nucleotide sequence ID" value="NZ_AP025739.1"/>
</dbReference>
<dbReference type="Gene3D" id="3.60.110.10">
    <property type="entry name" value="Carbon-nitrogen hydrolase"/>
    <property type="match status" value="1"/>
</dbReference>
<dbReference type="AlphaFoldDB" id="A0A402CTX4"/>
<dbReference type="OrthoDB" id="9799699at2"/>
<gene>
    <name evidence="8" type="ORF">CCAX7_008340</name>
</gene>
<proteinExistence type="predicted"/>
<dbReference type="GO" id="GO:0042158">
    <property type="term" value="P:lipoprotein biosynthetic process"/>
    <property type="evidence" value="ECO:0007669"/>
    <property type="project" value="InterPro"/>
</dbReference>
<dbReference type="InterPro" id="IPR036526">
    <property type="entry name" value="C-N_Hydrolase_sf"/>
</dbReference>
<organism evidence="8 9">
    <name type="scientific">Capsulimonas corticalis</name>
    <dbReference type="NCBI Taxonomy" id="2219043"/>
    <lineage>
        <taxon>Bacteria</taxon>
        <taxon>Bacillati</taxon>
        <taxon>Armatimonadota</taxon>
        <taxon>Armatimonadia</taxon>
        <taxon>Capsulimonadales</taxon>
        <taxon>Capsulimonadaceae</taxon>
        <taxon>Capsulimonas</taxon>
    </lineage>
</organism>
<dbReference type="Pfam" id="PF20154">
    <property type="entry name" value="LNT_N"/>
    <property type="match status" value="1"/>
</dbReference>
<protein>
    <submittedName>
        <fullName evidence="8">Uncharacterized protein</fullName>
    </submittedName>
</protein>
<dbReference type="CDD" id="cd07197">
    <property type="entry name" value="nitrilase"/>
    <property type="match status" value="1"/>
</dbReference>
<evidence type="ECO:0000256" key="2">
    <source>
        <dbReference type="ARBA" id="ARBA00022475"/>
    </source>
</evidence>
<dbReference type="InterPro" id="IPR003010">
    <property type="entry name" value="C-N_Hydrolase"/>
</dbReference>
<keyword evidence="3" id="KW-0808">Transferase</keyword>
<keyword evidence="9" id="KW-1185">Reference proteome</keyword>
<dbReference type="SUPFAM" id="SSF56317">
    <property type="entry name" value="Carbon-nitrogen hydrolase"/>
    <property type="match status" value="1"/>
</dbReference>
<dbReference type="Proteomes" id="UP000287394">
    <property type="component" value="Chromosome"/>
</dbReference>
<evidence type="ECO:0000256" key="1">
    <source>
        <dbReference type="ARBA" id="ARBA00004651"/>
    </source>
</evidence>
<dbReference type="PROSITE" id="PS50263">
    <property type="entry name" value="CN_HYDROLASE"/>
    <property type="match status" value="1"/>
</dbReference>
<evidence type="ECO:0000256" key="7">
    <source>
        <dbReference type="ARBA" id="ARBA00023315"/>
    </source>
</evidence>
<dbReference type="InterPro" id="IPR004563">
    <property type="entry name" value="Apolipo_AcylTrfase"/>
</dbReference>
<keyword evidence="6" id="KW-0472">Membrane</keyword>
<dbReference type="PANTHER" id="PTHR38686:SF1">
    <property type="entry name" value="APOLIPOPROTEIN N-ACYLTRANSFERASE"/>
    <property type="match status" value="1"/>
</dbReference>
<evidence type="ECO:0000256" key="3">
    <source>
        <dbReference type="ARBA" id="ARBA00022679"/>
    </source>
</evidence>
<evidence type="ECO:0000256" key="5">
    <source>
        <dbReference type="ARBA" id="ARBA00022989"/>
    </source>
</evidence>
<sequence>MIPLLCALLSGGLFAAALPPYDWEWIAWFALAPLLVAAHGRRPLEAAGLGVVAGVTCGALHAGWNQDTSRLMWAYIPFLWLTMLFVVTATASAAARKRWEGMRWVVLVACLGVSGEWLTTLLPIPIHLAISQYKQITLIQIASLTGIWGVSLLLWLTNAAIADAVLRRSGRTKPLAIAAASIAAAMAFGWWTLRAEKAGPSLRVAAIQDFSGDETGDLAPPPPPNVEIDREKMTRAAAAQGAKLIVWSEECLGSGFNPDNPRDGTTALARQTGAFLAVGYSDAHRPKPYNCAGLVSPEGKLLGAHHKVHLYLGESESVTVGGRPTSYASPLGRIGMEVCFDSCYTNITRAVAASGAQLIAMPNYDPPTPRGVLHDLHVAFLPFRAVENHVPFVRSDSNGHSQVVDAYGRMIGLSPLYAPDILVRNVAMGDGGGTPFTRWGDWLAYLCLAGSAAFLIRSFSRKNSASQQIKS</sequence>
<comment type="subcellular location">
    <subcellularLocation>
        <location evidence="1">Cell membrane</location>
        <topology evidence="1">Multi-pass membrane protein</topology>
    </subcellularLocation>
</comment>
<dbReference type="InterPro" id="IPR045378">
    <property type="entry name" value="LNT_N"/>
</dbReference>
<evidence type="ECO:0000313" key="9">
    <source>
        <dbReference type="Proteomes" id="UP000287394"/>
    </source>
</evidence>
<keyword evidence="4" id="KW-0812">Transmembrane</keyword>
<dbReference type="GO" id="GO:0005886">
    <property type="term" value="C:plasma membrane"/>
    <property type="evidence" value="ECO:0007669"/>
    <property type="project" value="UniProtKB-SubCell"/>
</dbReference>
<reference evidence="8 9" key="1">
    <citation type="journal article" date="2019" name="Int. J. Syst. Evol. Microbiol.">
        <title>Capsulimonas corticalis gen. nov., sp. nov., an aerobic capsulated bacterium, of a novel bacterial order, Capsulimonadales ord. nov., of the class Armatimonadia of the phylum Armatimonadetes.</title>
        <authorList>
            <person name="Li J."/>
            <person name="Kudo C."/>
            <person name="Tonouchi A."/>
        </authorList>
    </citation>
    <scope>NUCLEOTIDE SEQUENCE [LARGE SCALE GENOMIC DNA]</scope>
    <source>
        <strain evidence="8 9">AX-7</strain>
    </source>
</reference>
<dbReference type="EMBL" id="AP025739">
    <property type="protein sequence ID" value="BDI28783.1"/>
    <property type="molecule type" value="Genomic_DNA"/>
</dbReference>
<keyword evidence="7" id="KW-0012">Acyltransferase</keyword>
<dbReference type="GO" id="GO:0016410">
    <property type="term" value="F:N-acyltransferase activity"/>
    <property type="evidence" value="ECO:0007669"/>
    <property type="project" value="InterPro"/>
</dbReference>
<dbReference type="PANTHER" id="PTHR38686">
    <property type="entry name" value="APOLIPOPROTEIN N-ACYLTRANSFERASE"/>
    <property type="match status" value="1"/>
</dbReference>
<evidence type="ECO:0000256" key="4">
    <source>
        <dbReference type="ARBA" id="ARBA00022692"/>
    </source>
</evidence>
<accession>A0A402CTX4</accession>
<keyword evidence="5" id="KW-1133">Transmembrane helix</keyword>
<dbReference type="KEGG" id="ccot:CCAX7_008340"/>